<feature type="transmembrane region" description="Helical" evidence="1">
    <location>
        <begin position="240"/>
        <end position="257"/>
    </location>
</feature>
<name>A0AA92U979_9BACT</name>
<evidence type="ECO:0000313" key="3">
    <source>
        <dbReference type="Proteomes" id="UP000285776"/>
    </source>
</evidence>
<dbReference type="NCBIfam" id="TIGR04370">
    <property type="entry name" value="glyco_rpt_poly"/>
    <property type="match status" value="1"/>
</dbReference>
<sequence>MNNLLLLTLFSLVLWIIVLKKTRYEFFSSAAFTLVTVCVGVILLYFQSLLWNISISNETTYLIGVGLISLSVAEVLCFKQYSHKISVKNNKVQYYNIKYCNYLLLFYIVATYLYAHEISKLGQMLGYNDLSAIGEVKANMEDLNAKMNPLIKQMYKVVTAASYIHSLIFANNVFLAKSHFKKEWRHLIPFLCTVVITLASGGRLNIFKVMVGLILVSYLFLRESSNWKKLYIQKVLKIGLPLGIAFVFLFSAVSLIVKNNASQRDKIETFEYISYYAGSPIQVFNLKVEDGRHKWEYNRFGNYTFIGLYDLLGFGDDAKSEKIGSGMVYLGGNSNKSGNAQTVFGSAYLDFGPLGMAIFIFLSYFLFGRYYYKYIVCSYSSYTRNKRLLVYVYCYVSIIALAFYDNCYWILLSSTGILTLLVLLVMYWFYFKKLLIKKKNN</sequence>
<keyword evidence="1" id="KW-0812">Transmembrane</keyword>
<feature type="transmembrane region" description="Helical" evidence="1">
    <location>
        <begin position="410"/>
        <end position="431"/>
    </location>
</feature>
<protein>
    <submittedName>
        <fullName evidence="2">Oligosaccharide repeat unit polymerase</fullName>
    </submittedName>
</protein>
<evidence type="ECO:0000256" key="1">
    <source>
        <dbReference type="SAM" id="Phobius"/>
    </source>
</evidence>
<gene>
    <name evidence="2" type="ORF">DWV53_12695</name>
</gene>
<keyword evidence="1" id="KW-1133">Transmembrane helix</keyword>
<comment type="caution">
    <text evidence="2">The sequence shown here is derived from an EMBL/GenBank/DDBJ whole genome shotgun (WGS) entry which is preliminary data.</text>
</comment>
<organism evidence="2 3">
    <name type="scientific">Segatella copri</name>
    <dbReference type="NCBI Taxonomy" id="165179"/>
    <lineage>
        <taxon>Bacteria</taxon>
        <taxon>Pseudomonadati</taxon>
        <taxon>Bacteroidota</taxon>
        <taxon>Bacteroidia</taxon>
        <taxon>Bacteroidales</taxon>
        <taxon>Prevotellaceae</taxon>
        <taxon>Segatella</taxon>
    </lineage>
</organism>
<dbReference type="AlphaFoldDB" id="A0AA92U979"/>
<feature type="transmembrane region" description="Helical" evidence="1">
    <location>
        <begin position="60"/>
        <end position="82"/>
    </location>
</feature>
<proteinExistence type="predicted"/>
<dbReference type="RefSeq" id="WP_118154564.1">
    <property type="nucleotide sequence ID" value="NZ_QSAV01000050.1"/>
</dbReference>
<keyword evidence="1" id="KW-0472">Membrane</keyword>
<feature type="transmembrane region" description="Helical" evidence="1">
    <location>
        <begin position="347"/>
        <end position="367"/>
    </location>
</feature>
<feature type="transmembrane region" description="Helical" evidence="1">
    <location>
        <begin position="388"/>
        <end position="404"/>
    </location>
</feature>
<reference evidence="2 3" key="1">
    <citation type="submission" date="2018-08" db="EMBL/GenBank/DDBJ databases">
        <title>A genome reference for cultivated species of the human gut microbiota.</title>
        <authorList>
            <person name="Zou Y."/>
            <person name="Xue W."/>
            <person name="Luo G."/>
        </authorList>
    </citation>
    <scope>NUCLEOTIDE SEQUENCE [LARGE SCALE GENOMIC DNA]</scope>
    <source>
        <strain evidence="2 3">AF10-17</strain>
    </source>
</reference>
<feature type="transmembrane region" description="Helical" evidence="1">
    <location>
        <begin position="94"/>
        <end position="115"/>
    </location>
</feature>
<dbReference type="EMBL" id="QSAV01000050">
    <property type="protein sequence ID" value="RGW75912.1"/>
    <property type="molecule type" value="Genomic_DNA"/>
</dbReference>
<feature type="transmembrane region" description="Helical" evidence="1">
    <location>
        <begin position="30"/>
        <end position="53"/>
    </location>
</feature>
<dbReference type="Proteomes" id="UP000285776">
    <property type="component" value="Unassembled WGS sequence"/>
</dbReference>
<accession>A0AA92U979</accession>
<feature type="transmembrane region" description="Helical" evidence="1">
    <location>
        <begin position="154"/>
        <end position="175"/>
    </location>
</feature>
<evidence type="ECO:0000313" key="2">
    <source>
        <dbReference type="EMBL" id="RGW75912.1"/>
    </source>
</evidence>